<name>A0A1F5TG24_9BACT</name>
<sequence length="139" mass="16809">MREERQQVNKKFMEQKEEKGHEKMIVWKSIEELDEIVREIPRKIPNHKHKMIDQLESSNDSTAANFVEGYYSGSLGEYIKFLKYSRRSCAEVFVRGRRVFNYGYIDKELFDRFEDRCIKTGYLIDQTRKSLEEKQARER</sequence>
<dbReference type="InterPro" id="IPR012657">
    <property type="entry name" value="23S_rRNA-intervening_sequence"/>
</dbReference>
<dbReference type="Gene3D" id="1.20.1440.60">
    <property type="entry name" value="23S rRNA-intervening sequence"/>
    <property type="match status" value="1"/>
</dbReference>
<reference evidence="1 2" key="1">
    <citation type="journal article" date="2016" name="Nat. Commun.">
        <title>Thousands of microbial genomes shed light on interconnected biogeochemical processes in an aquifer system.</title>
        <authorList>
            <person name="Anantharaman K."/>
            <person name="Brown C.T."/>
            <person name="Hug L.A."/>
            <person name="Sharon I."/>
            <person name="Castelle C.J."/>
            <person name="Probst A.J."/>
            <person name="Thomas B.C."/>
            <person name="Singh A."/>
            <person name="Wilkins M.J."/>
            <person name="Karaoz U."/>
            <person name="Brodie E.L."/>
            <person name="Williams K.H."/>
            <person name="Hubbard S.S."/>
            <person name="Banfield J.F."/>
        </authorList>
    </citation>
    <scope>NUCLEOTIDE SEQUENCE [LARGE SCALE GENOMIC DNA]</scope>
</reference>
<dbReference type="InterPro" id="IPR036583">
    <property type="entry name" value="23S_rRNA_IVS_sf"/>
</dbReference>
<dbReference type="AlphaFoldDB" id="A0A1F5TG24"/>
<gene>
    <name evidence="1" type="ORF">A2482_02310</name>
</gene>
<proteinExistence type="predicted"/>
<dbReference type="Pfam" id="PF05635">
    <property type="entry name" value="23S_rRNA_IVP"/>
    <property type="match status" value="1"/>
</dbReference>
<accession>A0A1F5TG24</accession>
<dbReference type="NCBIfam" id="TIGR02436">
    <property type="entry name" value="four helix bundle protein"/>
    <property type="match status" value="1"/>
</dbReference>
<comment type="caution">
    <text evidence="1">The sequence shown here is derived from an EMBL/GenBank/DDBJ whole genome shotgun (WGS) entry which is preliminary data.</text>
</comment>
<dbReference type="SUPFAM" id="SSF158446">
    <property type="entry name" value="IVS-encoded protein-like"/>
    <property type="match status" value="1"/>
</dbReference>
<evidence type="ECO:0008006" key="3">
    <source>
        <dbReference type="Google" id="ProtNLM"/>
    </source>
</evidence>
<organism evidence="1 2">
    <name type="scientific">Candidatus Falkowbacteria bacterium RIFOXYC2_FULL_48_21</name>
    <dbReference type="NCBI Taxonomy" id="1798005"/>
    <lineage>
        <taxon>Bacteria</taxon>
        <taxon>Candidatus Falkowiibacteriota</taxon>
    </lineage>
</organism>
<dbReference type="Proteomes" id="UP000178656">
    <property type="component" value="Unassembled WGS sequence"/>
</dbReference>
<evidence type="ECO:0000313" key="2">
    <source>
        <dbReference type="Proteomes" id="UP000178656"/>
    </source>
</evidence>
<dbReference type="EMBL" id="MFGM01000013">
    <property type="protein sequence ID" value="OGF37878.1"/>
    <property type="molecule type" value="Genomic_DNA"/>
</dbReference>
<evidence type="ECO:0000313" key="1">
    <source>
        <dbReference type="EMBL" id="OGF37878.1"/>
    </source>
</evidence>
<protein>
    <recommendedName>
        <fullName evidence="3">Four helix bundle protein</fullName>
    </recommendedName>
</protein>